<evidence type="ECO:0000313" key="2">
    <source>
        <dbReference type="EMBL" id="GLL06938.1"/>
    </source>
</evidence>
<feature type="domain" description="DUF4132" evidence="1">
    <location>
        <begin position="817"/>
        <end position="997"/>
    </location>
</feature>
<sequence length="1081" mass="116786">MSYPLTSLSAVTEDEFVLPASWQRSIHPRRDGAPVPYEPSAAPPDIPARTAAILALPDTPAGAGAAGLHALRGGPDATPLGVAAVWAAVIRNEQDRREQSRVSAVADHWVTRHGLVFAVRAAAEFVALEGLLGGRRWAEHYGEWILARLRVAMAAAPGEQHAEAVAALRAVREGGSMHQRIAASFLAPAEPDWARQDLAELPNGCTFGRLLLASVSTVDEAIAVFDRSGEVDPWHVADAHMLHTLTEVIGDGILDVWAHAWTGRSVAYSLQVPDFLHFIMGALAHVPTDRAFQALVDQAAQRGVQAVVADAADRYPVRAMRILEASAGRPRVAELLRRHVAKHPELAPAHLHPASGPRPGEAPAEALPAVLAKPPWVGRPRAPKPLVLDLRCTDEPAVAWPPGERERLLATLAEPSRHIDYAAYAEEIRAGRTWEWHASRVFTEGPPELALSVMDVYRPKGPRFGEWWLDRITARFGLAAYPLLLNTVRANPANCPALLPFTSPEIALLVADWLTRLKSVRRDALAWLKAHPAEAARALVPAALGKPGVQRRQAGLALVALAAAGHRETVLIAAKGYGAKAEAGIVDLLDADPLLQQLPTRIPQPPEWADPVVLPAVRLRRRAGGDSAGTLPADAVRALLTMLMLSKAGEPYAGVALVREACEPHDLARFGWELLCRWEQADAPPAGGWTLDAQAFLGDDETAAALAAAVRRWPYEGAHKRAAAGLDTLMHLGTEAALRQLHEIATKFKAKAVRARAEANLAAVAEAIGLTAEALADRLVPHFDLAPDATMVLDYGPRTFVAGFDDQLKPWVADADGTRRKDLPAPAARDDAELAAAAQQRFAAARKGVRKVVTEQVRRLESALAGGRRWSAPEFRTVLLDHPLLWRLARRLIWITGEPGAPGTALRIAEDRTLADVADDPYTLPGDAVVGVAHPVDLDVAAWAQVLADYDILQPFPQLRRKVYTLTPDESAAVRLARFDGRRAMTVKLLGLERRGWRRSGIEGAHQAQMERDLPGGRLLVVNLDPGIMLGLPNEHPDQHLADIWICPAGTNPWTSDRTVPFATLDAASASELLADLESVM</sequence>
<reference evidence="2" key="1">
    <citation type="journal article" date="2014" name="Int. J. Syst. Evol. Microbiol.">
        <title>Complete genome sequence of Corynebacterium casei LMG S-19264T (=DSM 44701T), isolated from a smear-ripened cheese.</title>
        <authorList>
            <consortium name="US DOE Joint Genome Institute (JGI-PGF)"/>
            <person name="Walter F."/>
            <person name="Albersmeier A."/>
            <person name="Kalinowski J."/>
            <person name="Ruckert C."/>
        </authorList>
    </citation>
    <scope>NUCLEOTIDE SEQUENCE</scope>
    <source>
        <strain evidence="2">VKM Ac-1321</strain>
    </source>
</reference>
<keyword evidence="3" id="KW-1185">Reference proteome</keyword>
<dbReference type="EMBL" id="BSFP01000082">
    <property type="protein sequence ID" value="GLL06938.1"/>
    <property type="molecule type" value="Genomic_DNA"/>
</dbReference>
<evidence type="ECO:0000259" key="1">
    <source>
        <dbReference type="Pfam" id="PF13569"/>
    </source>
</evidence>
<protein>
    <recommendedName>
        <fullName evidence="1">DUF4132 domain-containing protein</fullName>
    </recommendedName>
</protein>
<gene>
    <name evidence="2" type="ORF">GCM10017581_086880</name>
</gene>
<accession>A0A9W6KSR8</accession>
<proteinExistence type="predicted"/>
<dbReference type="InterPro" id="IPR025406">
    <property type="entry name" value="DUF4132"/>
</dbReference>
<comment type="caution">
    <text evidence="2">The sequence shown here is derived from an EMBL/GenBank/DDBJ whole genome shotgun (WGS) entry which is preliminary data.</text>
</comment>
<evidence type="ECO:0000313" key="3">
    <source>
        <dbReference type="Proteomes" id="UP001143480"/>
    </source>
</evidence>
<organism evidence="2 3">
    <name type="scientific">Dactylosporangium matsuzakiense</name>
    <dbReference type="NCBI Taxonomy" id="53360"/>
    <lineage>
        <taxon>Bacteria</taxon>
        <taxon>Bacillati</taxon>
        <taxon>Actinomycetota</taxon>
        <taxon>Actinomycetes</taxon>
        <taxon>Micromonosporales</taxon>
        <taxon>Micromonosporaceae</taxon>
        <taxon>Dactylosporangium</taxon>
    </lineage>
</organism>
<name>A0A9W6KSR8_9ACTN</name>
<dbReference type="AlphaFoldDB" id="A0A9W6KSR8"/>
<reference evidence="2" key="2">
    <citation type="submission" date="2023-01" db="EMBL/GenBank/DDBJ databases">
        <authorList>
            <person name="Sun Q."/>
            <person name="Evtushenko L."/>
        </authorList>
    </citation>
    <scope>NUCLEOTIDE SEQUENCE</scope>
    <source>
        <strain evidence="2">VKM Ac-1321</strain>
    </source>
</reference>
<dbReference type="Proteomes" id="UP001143480">
    <property type="component" value="Unassembled WGS sequence"/>
</dbReference>
<dbReference type="Pfam" id="PF13569">
    <property type="entry name" value="DUF4132"/>
    <property type="match status" value="1"/>
</dbReference>